<evidence type="ECO:0000256" key="7">
    <source>
        <dbReference type="SAM" id="MobiDB-lite"/>
    </source>
</evidence>
<dbReference type="PRINTS" id="PR01857">
    <property type="entry name" value="ADAMTSFAMILY"/>
</dbReference>
<feature type="chain" id="PRO_5013097928" evidence="8">
    <location>
        <begin position="25"/>
        <end position="919"/>
    </location>
</feature>
<dbReference type="InterPro" id="IPR010294">
    <property type="entry name" value="ADAMTS_spacer1"/>
</dbReference>
<gene>
    <name evidence="10" type="ORF">KP79_PYT01567</name>
</gene>
<dbReference type="SUPFAM" id="SSF82895">
    <property type="entry name" value="TSP-1 type 1 repeat"/>
    <property type="match status" value="6"/>
</dbReference>
<keyword evidence="5 6" id="KW-1015">Disulfide bond</keyword>
<dbReference type="PROSITE" id="PS50900">
    <property type="entry name" value="PLAC"/>
    <property type="match status" value="1"/>
</dbReference>
<dbReference type="PANTHER" id="PTHR13723:SF281">
    <property type="entry name" value="PAPILIN"/>
    <property type="match status" value="1"/>
</dbReference>
<feature type="domain" description="PLAC" evidence="9">
    <location>
        <begin position="880"/>
        <end position="917"/>
    </location>
</feature>
<dbReference type="Pfam" id="PF00090">
    <property type="entry name" value="TSP_1"/>
    <property type="match status" value="1"/>
</dbReference>
<dbReference type="GO" id="GO:0006508">
    <property type="term" value="P:proteolysis"/>
    <property type="evidence" value="ECO:0007669"/>
    <property type="project" value="TreeGrafter"/>
</dbReference>
<dbReference type="InterPro" id="IPR013273">
    <property type="entry name" value="ADAMTS/ADAMTS-like"/>
</dbReference>
<reference evidence="10 11" key="1">
    <citation type="journal article" date="2017" name="Nat. Ecol. Evol.">
        <title>Scallop genome provides insights into evolution of bilaterian karyotype and development.</title>
        <authorList>
            <person name="Wang S."/>
            <person name="Zhang J."/>
            <person name="Jiao W."/>
            <person name="Li J."/>
            <person name="Xun X."/>
            <person name="Sun Y."/>
            <person name="Guo X."/>
            <person name="Huan P."/>
            <person name="Dong B."/>
            <person name="Zhang L."/>
            <person name="Hu X."/>
            <person name="Sun X."/>
            <person name="Wang J."/>
            <person name="Zhao C."/>
            <person name="Wang Y."/>
            <person name="Wang D."/>
            <person name="Huang X."/>
            <person name="Wang R."/>
            <person name="Lv J."/>
            <person name="Li Y."/>
            <person name="Zhang Z."/>
            <person name="Liu B."/>
            <person name="Lu W."/>
            <person name="Hui Y."/>
            <person name="Liang J."/>
            <person name="Zhou Z."/>
            <person name="Hou R."/>
            <person name="Li X."/>
            <person name="Liu Y."/>
            <person name="Li H."/>
            <person name="Ning X."/>
            <person name="Lin Y."/>
            <person name="Zhao L."/>
            <person name="Xing Q."/>
            <person name="Dou J."/>
            <person name="Li Y."/>
            <person name="Mao J."/>
            <person name="Guo H."/>
            <person name="Dou H."/>
            <person name="Li T."/>
            <person name="Mu C."/>
            <person name="Jiang W."/>
            <person name="Fu Q."/>
            <person name="Fu X."/>
            <person name="Miao Y."/>
            <person name="Liu J."/>
            <person name="Yu Q."/>
            <person name="Li R."/>
            <person name="Liao H."/>
            <person name="Li X."/>
            <person name="Kong Y."/>
            <person name="Jiang Z."/>
            <person name="Chourrout D."/>
            <person name="Li R."/>
            <person name="Bao Z."/>
        </authorList>
    </citation>
    <scope>NUCLEOTIDE SEQUENCE [LARGE SCALE GENOMIC DNA]</scope>
    <source>
        <strain evidence="10 11">PY_sf001</strain>
    </source>
</reference>
<feature type="compositionally biased region" description="Basic and acidic residues" evidence="7">
    <location>
        <begin position="410"/>
        <end position="419"/>
    </location>
</feature>
<dbReference type="InterPro" id="IPR050439">
    <property type="entry name" value="ADAMTS_ADAMTS-like"/>
</dbReference>
<feature type="disulfide bond" evidence="6">
    <location>
        <begin position="60"/>
        <end position="67"/>
    </location>
</feature>
<evidence type="ECO:0000259" key="9">
    <source>
        <dbReference type="PROSITE" id="PS50900"/>
    </source>
</evidence>
<keyword evidence="11" id="KW-1185">Reference proteome</keyword>
<dbReference type="Pfam" id="PF08686">
    <property type="entry name" value="PLAC"/>
    <property type="match status" value="1"/>
</dbReference>
<evidence type="ECO:0000256" key="1">
    <source>
        <dbReference type="ARBA" id="ARBA00004613"/>
    </source>
</evidence>
<organism evidence="10 11">
    <name type="scientific">Mizuhopecten yessoensis</name>
    <name type="common">Japanese scallop</name>
    <name type="synonym">Patinopecten yessoensis</name>
    <dbReference type="NCBI Taxonomy" id="6573"/>
    <lineage>
        <taxon>Eukaryota</taxon>
        <taxon>Metazoa</taxon>
        <taxon>Spiralia</taxon>
        <taxon>Lophotrochozoa</taxon>
        <taxon>Mollusca</taxon>
        <taxon>Bivalvia</taxon>
        <taxon>Autobranchia</taxon>
        <taxon>Pteriomorphia</taxon>
        <taxon>Pectinida</taxon>
        <taxon>Pectinoidea</taxon>
        <taxon>Pectinidae</taxon>
        <taxon>Mizuhopecten</taxon>
    </lineage>
</organism>
<feature type="region of interest" description="Disordered" evidence="7">
    <location>
        <begin position="377"/>
        <end position="474"/>
    </location>
</feature>
<feature type="compositionally biased region" description="Low complexity" evidence="7">
    <location>
        <begin position="421"/>
        <end position="467"/>
    </location>
</feature>
<proteinExistence type="predicted"/>
<dbReference type="InterPro" id="IPR036383">
    <property type="entry name" value="TSP1_rpt_sf"/>
</dbReference>
<dbReference type="Pfam" id="PF05986">
    <property type="entry name" value="ADAMTS_spacer1"/>
    <property type="match status" value="1"/>
</dbReference>
<feature type="disulfide bond" evidence="6">
    <location>
        <begin position="45"/>
        <end position="77"/>
    </location>
</feature>
<dbReference type="SMART" id="SM00209">
    <property type="entry name" value="TSP1"/>
    <property type="match status" value="7"/>
</dbReference>
<feature type="disulfide bond" evidence="6">
    <location>
        <begin position="49"/>
        <end position="82"/>
    </location>
</feature>
<dbReference type="Proteomes" id="UP000242188">
    <property type="component" value="Unassembled WGS sequence"/>
</dbReference>
<sequence length="919" mass="101145">MSLSRLEMLGLAICLVLSVTYTSGDTNDYLEHNHGWGPWGEWTRCNAQCGTGSMTRDRACLRENHACHGSRLQFKVCNTQACQAGQTTLREQLCSSHDGEDIGHGRYRWAPYMIFDGRCELTCHARGQGFYTTFKDPITNGTVCKKDGSSVCVQGVCKRVGCDGVAGSHTTNDRCRVCGGDGTTCQIFVGVKDDPTLTNGYSFVQTVPIGSTYINITQLARSRNYIALKVKDGPYFMNGNRRLSRQGPILGAGTTFHYHRRHTRKCPGECVLSDGPTTQDVDIMVLAFGQNSGIMYRYAEPVIQTDPIPTRNSYALEDITPTFTDLFDRFDDDDNDTVVTVTSKSDLNSSGSGTNETDLKVDGAVIVQDAFLGPEPEVASTVTSDQESNSETSGTNDGTRTPGYTQSFDFMDKMKERQNNGHHNTGHQNNGHQNNGQQNNGHQNNGQQNNGQQNNGQQNNGQYNTGYASGDGDFVNTPLADTVGTNDNIIVVNPEESVYVSGSGETISGRYQWRTVGYTECSRSCGTGYQRPDIICAVFGTPVRRSKCRNIPLPSRDAVPCNVQMCPDDRPARWEASDWSSCSVTCGSGSQRRHVRCVKYVDMNTVIEVSPENCAYSAKPDAIQSCRDEECYQWSTGQWSRCSTSCGSGMRTRPVNCVTMSGRAVVESACGRSSRPVSSTSCSESDCYNNNVPVGDSSDTNWYYTQWSSECPVDCGDGAQNRKIACLRRDGYATSEQSCSVSMKPSVSKSCTTRGQCGAYWFTGPWNKCNVTCGTGSQTRSVLCVRKNTNGMANVISDYYCNSEDKPDTTTSCQLTRCRPEWFISEWGQCSVTCGRGVRSREVRCLDANYRLVGGCDPTLQPETTEPCNTDTCNIPPPQEQQECKDKYSHCIMVLKTTLCKYKYYKELCCESCLEAGFV</sequence>
<dbReference type="Gene3D" id="2.60.120.830">
    <property type="match status" value="1"/>
</dbReference>
<protein>
    <submittedName>
        <fullName evidence="10">ADAMTS-like protein 2</fullName>
    </submittedName>
</protein>
<dbReference type="InterPro" id="IPR010909">
    <property type="entry name" value="PLAC"/>
</dbReference>
<dbReference type="OrthoDB" id="10062690at2759"/>
<keyword evidence="2" id="KW-0964">Secreted</keyword>
<name>A0A210Q9U3_MIZYE</name>
<evidence type="ECO:0000256" key="3">
    <source>
        <dbReference type="ARBA" id="ARBA00022729"/>
    </source>
</evidence>
<dbReference type="AlphaFoldDB" id="A0A210Q9U3"/>
<keyword evidence="3 8" id="KW-0732">Signal</keyword>
<dbReference type="InterPro" id="IPR045371">
    <property type="entry name" value="ADAMTS_CR_3"/>
</dbReference>
<dbReference type="GO" id="GO:0031012">
    <property type="term" value="C:extracellular matrix"/>
    <property type="evidence" value="ECO:0007669"/>
    <property type="project" value="TreeGrafter"/>
</dbReference>
<evidence type="ECO:0000313" key="10">
    <source>
        <dbReference type="EMBL" id="OWF45506.1"/>
    </source>
</evidence>
<evidence type="ECO:0000256" key="5">
    <source>
        <dbReference type="ARBA" id="ARBA00023157"/>
    </source>
</evidence>
<comment type="caution">
    <text evidence="10">The sequence shown here is derived from an EMBL/GenBank/DDBJ whole genome shotgun (WGS) entry which is preliminary data.</text>
</comment>
<evidence type="ECO:0000256" key="6">
    <source>
        <dbReference type="PIRSR" id="PIRSR613273-3"/>
    </source>
</evidence>
<feature type="compositionally biased region" description="Polar residues" evidence="7">
    <location>
        <begin position="380"/>
        <end position="408"/>
    </location>
</feature>
<evidence type="ECO:0000256" key="8">
    <source>
        <dbReference type="SAM" id="SignalP"/>
    </source>
</evidence>
<evidence type="ECO:0000256" key="2">
    <source>
        <dbReference type="ARBA" id="ARBA00022525"/>
    </source>
</evidence>
<dbReference type="Pfam" id="PF19030">
    <property type="entry name" value="TSP1_ADAMTS"/>
    <property type="match status" value="5"/>
</dbReference>
<evidence type="ECO:0000256" key="4">
    <source>
        <dbReference type="ARBA" id="ARBA00022737"/>
    </source>
</evidence>
<keyword evidence="4" id="KW-0677">Repeat</keyword>
<dbReference type="GO" id="GO:0004222">
    <property type="term" value="F:metalloendopeptidase activity"/>
    <property type="evidence" value="ECO:0007669"/>
    <property type="project" value="TreeGrafter"/>
</dbReference>
<dbReference type="GO" id="GO:0005576">
    <property type="term" value="C:extracellular region"/>
    <property type="evidence" value="ECO:0007669"/>
    <property type="project" value="UniProtKB-SubCell"/>
</dbReference>
<feature type="signal peptide" evidence="8">
    <location>
        <begin position="1"/>
        <end position="24"/>
    </location>
</feature>
<dbReference type="PANTHER" id="PTHR13723">
    <property type="entry name" value="ADAMTS A DISINTEGRIN AND METALLOPROTEASE WITH THROMBOSPONDIN MOTIFS PROTEASE"/>
    <property type="match status" value="1"/>
</dbReference>
<dbReference type="InterPro" id="IPR000884">
    <property type="entry name" value="TSP1_rpt"/>
</dbReference>
<dbReference type="EMBL" id="NEDP02004484">
    <property type="protein sequence ID" value="OWF45506.1"/>
    <property type="molecule type" value="Genomic_DNA"/>
</dbReference>
<dbReference type="FunFam" id="2.20.100.10:FF:000005">
    <property type="entry name" value="ADAM metallopeptidase with thrombospondin type 1 motif 9"/>
    <property type="match status" value="2"/>
</dbReference>
<dbReference type="PROSITE" id="PS50092">
    <property type="entry name" value="TSP1"/>
    <property type="match status" value="5"/>
</dbReference>
<evidence type="ECO:0000313" key="11">
    <source>
        <dbReference type="Proteomes" id="UP000242188"/>
    </source>
</evidence>
<comment type="subcellular location">
    <subcellularLocation>
        <location evidence="1">Secreted</location>
    </subcellularLocation>
</comment>
<dbReference type="GO" id="GO:0030198">
    <property type="term" value="P:extracellular matrix organization"/>
    <property type="evidence" value="ECO:0007669"/>
    <property type="project" value="InterPro"/>
</dbReference>
<accession>A0A210Q9U3</accession>
<dbReference type="Pfam" id="PF19236">
    <property type="entry name" value="ADAMTS_CR_3"/>
    <property type="match status" value="1"/>
</dbReference>
<dbReference type="Gene3D" id="2.20.100.10">
    <property type="entry name" value="Thrombospondin type-1 (TSP1) repeat"/>
    <property type="match status" value="5"/>
</dbReference>